<reference evidence="1" key="1">
    <citation type="submission" date="2014-11" db="EMBL/GenBank/DDBJ databases">
        <authorList>
            <person name="Amaro Gonzalez C."/>
        </authorList>
    </citation>
    <scope>NUCLEOTIDE SEQUENCE</scope>
</reference>
<dbReference type="AlphaFoldDB" id="A0A0E9PM49"/>
<protein>
    <submittedName>
        <fullName evidence="1">Uncharacterized protein</fullName>
    </submittedName>
</protein>
<reference evidence="1" key="2">
    <citation type="journal article" date="2015" name="Fish Shellfish Immunol.">
        <title>Early steps in the European eel (Anguilla anguilla)-Vibrio vulnificus interaction in the gills: Role of the RtxA13 toxin.</title>
        <authorList>
            <person name="Callol A."/>
            <person name="Pajuelo D."/>
            <person name="Ebbesson L."/>
            <person name="Teles M."/>
            <person name="MacKenzie S."/>
            <person name="Amaro C."/>
        </authorList>
    </citation>
    <scope>NUCLEOTIDE SEQUENCE</scope>
</reference>
<name>A0A0E9PM49_ANGAN</name>
<dbReference type="EMBL" id="GBXM01103407">
    <property type="protein sequence ID" value="JAH05170.1"/>
    <property type="molecule type" value="Transcribed_RNA"/>
</dbReference>
<evidence type="ECO:0000313" key="1">
    <source>
        <dbReference type="EMBL" id="JAH05170.1"/>
    </source>
</evidence>
<proteinExistence type="predicted"/>
<sequence>MINENVNLKSQTGSISGISKRNVATFTF</sequence>
<organism evidence="1">
    <name type="scientific">Anguilla anguilla</name>
    <name type="common">European freshwater eel</name>
    <name type="synonym">Muraena anguilla</name>
    <dbReference type="NCBI Taxonomy" id="7936"/>
    <lineage>
        <taxon>Eukaryota</taxon>
        <taxon>Metazoa</taxon>
        <taxon>Chordata</taxon>
        <taxon>Craniata</taxon>
        <taxon>Vertebrata</taxon>
        <taxon>Euteleostomi</taxon>
        <taxon>Actinopterygii</taxon>
        <taxon>Neopterygii</taxon>
        <taxon>Teleostei</taxon>
        <taxon>Anguilliformes</taxon>
        <taxon>Anguillidae</taxon>
        <taxon>Anguilla</taxon>
    </lineage>
</organism>
<accession>A0A0E9PM49</accession>